<comment type="function">
    <text evidence="3">Nucleoside triphosphate pyrophosphatase. May have a dual role in cell division arrest and in preventing the incorporation of modified nucleotides into cellular nucleic acids.</text>
</comment>
<evidence type="ECO:0000313" key="5">
    <source>
        <dbReference type="Proteomes" id="UP000186218"/>
    </source>
</evidence>
<comment type="similarity">
    <text evidence="3">Belongs to the Maf family.</text>
</comment>
<dbReference type="GO" id="GO:0047429">
    <property type="term" value="F:nucleoside triphosphate diphosphatase activity"/>
    <property type="evidence" value="ECO:0007669"/>
    <property type="project" value="UniProtKB-EC"/>
</dbReference>
<dbReference type="Pfam" id="PF02545">
    <property type="entry name" value="Maf"/>
    <property type="match status" value="1"/>
</dbReference>
<dbReference type="InterPro" id="IPR003697">
    <property type="entry name" value="Maf-like"/>
</dbReference>
<dbReference type="PANTHER" id="PTHR43213">
    <property type="entry name" value="BIFUNCTIONAL DTTP/UTP PYROPHOSPHATASE/METHYLTRANSFERASE PROTEIN-RELATED"/>
    <property type="match status" value="1"/>
</dbReference>
<sequence length="220" mass="22805">MPGPVAPVRLILGSASPARLRVLRAAGVSPRVVVSDVDEDAVVAALPDGTDAPTTVQALARAKAEEVARRVRQDGTDLDTVVVGCDSMLLFDGALLGKPHTPDRAREQWRRMRGRRAELLTGHHLIRDAGPDATSRTAGGVGRTTVSFAPVDDATIDAYVATGEPLHVAGAFTLDGLGGWFVDGVGGDPSSVIGISLPLVRRLLADVGVAVPDLWAGSAV</sequence>
<dbReference type="PIRSF" id="PIRSF006305">
    <property type="entry name" value="Maf"/>
    <property type="match status" value="1"/>
</dbReference>
<dbReference type="NCBIfam" id="TIGR00172">
    <property type="entry name" value="maf"/>
    <property type="match status" value="1"/>
</dbReference>
<protein>
    <recommendedName>
        <fullName evidence="3">Nucleoside triphosphate pyrophosphatase</fullName>
        <ecNumber evidence="3">3.6.1.9</ecNumber>
    </recommendedName>
    <alternativeName>
        <fullName evidence="3">Nucleotide pyrophosphatase</fullName>
        <shortName evidence="3">Nucleotide PPase</shortName>
    </alternativeName>
</protein>
<dbReference type="HAMAP" id="MF_00528">
    <property type="entry name" value="Maf"/>
    <property type="match status" value="1"/>
</dbReference>
<dbReference type="SUPFAM" id="SSF52972">
    <property type="entry name" value="ITPase-like"/>
    <property type="match status" value="1"/>
</dbReference>
<dbReference type="RefSeq" id="WP_234974236.1">
    <property type="nucleotide sequence ID" value="NZ_FTNT01000002.1"/>
</dbReference>
<dbReference type="CDD" id="cd00555">
    <property type="entry name" value="Maf"/>
    <property type="match status" value="1"/>
</dbReference>
<keyword evidence="2 3" id="KW-0378">Hydrolase</keyword>
<dbReference type="GO" id="GO:0009117">
    <property type="term" value="P:nucleotide metabolic process"/>
    <property type="evidence" value="ECO:0007669"/>
    <property type="project" value="UniProtKB-KW"/>
</dbReference>
<gene>
    <name evidence="4" type="ORF">SAMN05445060_1046</name>
</gene>
<organism evidence="4 5">
    <name type="scientific">Williamsia sterculiae</name>
    <dbReference type="NCBI Taxonomy" id="1344003"/>
    <lineage>
        <taxon>Bacteria</taxon>
        <taxon>Bacillati</taxon>
        <taxon>Actinomycetota</taxon>
        <taxon>Actinomycetes</taxon>
        <taxon>Mycobacteriales</taxon>
        <taxon>Nocardiaceae</taxon>
        <taxon>Williamsia</taxon>
    </lineage>
</organism>
<dbReference type="InterPro" id="IPR029001">
    <property type="entry name" value="ITPase-like_fam"/>
</dbReference>
<comment type="cofactor">
    <cofactor evidence="1 3">
        <name>a divalent metal cation</name>
        <dbReference type="ChEBI" id="CHEBI:60240"/>
    </cofactor>
</comment>
<dbReference type="EMBL" id="FTNT01000002">
    <property type="protein sequence ID" value="SIR81310.1"/>
    <property type="molecule type" value="Genomic_DNA"/>
</dbReference>
<evidence type="ECO:0000256" key="2">
    <source>
        <dbReference type="ARBA" id="ARBA00022801"/>
    </source>
</evidence>
<dbReference type="Proteomes" id="UP000186218">
    <property type="component" value="Unassembled WGS sequence"/>
</dbReference>
<comment type="subcellular location">
    <subcellularLocation>
        <location evidence="3">Cytoplasm</location>
    </subcellularLocation>
</comment>
<feature type="active site" description="Proton acceptor" evidence="3">
    <location>
        <position position="86"/>
    </location>
</feature>
<keyword evidence="3" id="KW-0963">Cytoplasm</keyword>
<name>A0A1N7DZQ6_9NOCA</name>
<comment type="caution">
    <text evidence="3">Lacks conserved residue(s) required for the propagation of feature annotation.</text>
</comment>
<keyword evidence="5" id="KW-1185">Reference proteome</keyword>
<evidence type="ECO:0000313" key="4">
    <source>
        <dbReference type="EMBL" id="SIR81310.1"/>
    </source>
</evidence>
<accession>A0A1N7DZQ6</accession>
<evidence type="ECO:0000256" key="1">
    <source>
        <dbReference type="ARBA" id="ARBA00001968"/>
    </source>
</evidence>
<dbReference type="PANTHER" id="PTHR43213:SF5">
    <property type="entry name" value="BIFUNCTIONAL DTTP_UTP PYROPHOSPHATASE_METHYLTRANSFERASE PROTEIN-RELATED"/>
    <property type="match status" value="1"/>
</dbReference>
<dbReference type="Gene3D" id="3.90.950.10">
    <property type="match status" value="1"/>
</dbReference>
<keyword evidence="3" id="KW-0546">Nucleotide metabolism</keyword>
<evidence type="ECO:0000256" key="3">
    <source>
        <dbReference type="HAMAP-Rule" id="MF_00528"/>
    </source>
</evidence>
<reference evidence="4 5" key="1">
    <citation type="submission" date="2017-01" db="EMBL/GenBank/DDBJ databases">
        <authorList>
            <person name="Mah S.A."/>
            <person name="Swanson W.J."/>
            <person name="Moy G.W."/>
            <person name="Vacquier V.D."/>
        </authorList>
    </citation>
    <scope>NUCLEOTIDE SEQUENCE [LARGE SCALE GENOMIC DNA]</scope>
    <source>
        <strain evidence="4 5">CPCC 203464</strain>
    </source>
</reference>
<dbReference type="STRING" id="1344003.SAMN05445060_1046"/>
<dbReference type="EC" id="3.6.1.9" evidence="3"/>
<dbReference type="AlphaFoldDB" id="A0A1N7DZQ6"/>
<comment type="catalytic activity">
    <reaction evidence="3">
        <text>a 2'-deoxyribonucleoside 5'-triphosphate + H2O = a 2'-deoxyribonucleoside 5'-phosphate + diphosphate + H(+)</text>
        <dbReference type="Rhea" id="RHEA:44644"/>
        <dbReference type="ChEBI" id="CHEBI:15377"/>
        <dbReference type="ChEBI" id="CHEBI:15378"/>
        <dbReference type="ChEBI" id="CHEBI:33019"/>
        <dbReference type="ChEBI" id="CHEBI:61560"/>
        <dbReference type="ChEBI" id="CHEBI:65317"/>
        <dbReference type="EC" id="3.6.1.9"/>
    </reaction>
</comment>
<comment type="catalytic activity">
    <reaction evidence="3">
        <text>a ribonucleoside 5'-triphosphate + H2O = a ribonucleoside 5'-phosphate + diphosphate + H(+)</text>
        <dbReference type="Rhea" id="RHEA:23996"/>
        <dbReference type="ChEBI" id="CHEBI:15377"/>
        <dbReference type="ChEBI" id="CHEBI:15378"/>
        <dbReference type="ChEBI" id="CHEBI:33019"/>
        <dbReference type="ChEBI" id="CHEBI:58043"/>
        <dbReference type="ChEBI" id="CHEBI:61557"/>
        <dbReference type="EC" id="3.6.1.9"/>
    </reaction>
</comment>
<dbReference type="GO" id="GO:0005737">
    <property type="term" value="C:cytoplasm"/>
    <property type="evidence" value="ECO:0007669"/>
    <property type="project" value="UniProtKB-SubCell"/>
</dbReference>
<proteinExistence type="inferred from homology"/>